<gene>
    <name evidence="4" type="ORF">AK812_SmicGene28439</name>
</gene>
<name>A0A1Q9D4H3_SYMMI</name>
<dbReference type="Proteomes" id="UP000186817">
    <property type="component" value="Unassembled WGS sequence"/>
</dbReference>
<evidence type="ECO:0000256" key="1">
    <source>
        <dbReference type="SAM" id="Coils"/>
    </source>
</evidence>
<dbReference type="EMBL" id="LSRX01000731">
    <property type="protein sequence ID" value="OLP90026.1"/>
    <property type="molecule type" value="Genomic_DNA"/>
</dbReference>
<feature type="region of interest" description="Disordered" evidence="2">
    <location>
        <begin position="55"/>
        <end position="75"/>
    </location>
</feature>
<feature type="coiled-coil region" evidence="1">
    <location>
        <begin position="99"/>
        <end position="152"/>
    </location>
</feature>
<feature type="compositionally biased region" description="Low complexity" evidence="2">
    <location>
        <begin position="188"/>
        <end position="201"/>
    </location>
</feature>
<feature type="region of interest" description="Disordered" evidence="2">
    <location>
        <begin position="163"/>
        <end position="204"/>
    </location>
</feature>
<evidence type="ECO:0000256" key="2">
    <source>
        <dbReference type="SAM" id="MobiDB-lite"/>
    </source>
</evidence>
<feature type="signal peptide" evidence="3">
    <location>
        <begin position="1"/>
        <end position="23"/>
    </location>
</feature>
<dbReference type="OrthoDB" id="426345at2759"/>
<evidence type="ECO:0000256" key="3">
    <source>
        <dbReference type="SAM" id="SignalP"/>
    </source>
</evidence>
<evidence type="ECO:0000313" key="4">
    <source>
        <dbReference type="EMBL" id="OLP90026.1"/>
    </source>
</evidence>
<feature type="region of interest" description="Disordered" evidence="2">
    <location>
        <begin position="740"/>
        <end position="761"/>
    </location>
</feature>
<organism evidence="4 5">
    <name type="scientific">Symbiodinium microadriaticum</name>
    <name type="common">Dinoflagellate</name>
    <name type="synonym">Zooxanthella microadriatica</name>
    <dbReference type="NCBI Taxonomy" id="2951"/>
    <lineage>
        <taxon>Eukaryota</taxon>
        <taxon>Sar</taxon>
        <taxon>Alveolata</taxon>
        <taxon>Dinophyceae</taxon>
        <taxon>Suessiales</taxon>
        <taxon>Symbiodiniaceae</taxon>
        <taxon>Symbiodinium</taxon>
    </lineage>
</organism>
<reference evidence="4 5" key="1">
    <citation type="submission" date="2016-02" db="EMBL/GenBank/DDBJ databases">
        <title>Genome analysis of coral dinoflagellate symbionts highlights evolutionary adaptations to a symbiotic lifestyle.</title>
        <authorList>
            <person name="Aranda M."/>
            <person name="Li Y."/>
            <person name="Liew Y.J."/>
            <person name="Baumgarten S."/>
            <person name="Simakov O."/>
            <person name="Wilson M."/>
            <person name="Piel J."/>
            <person name="Ashoor H."/>
            <person name="Bougouffa S."/>
            <person name="Bajic V.B."/>
            <person name="Ryu T."/>
            <person name="Ravasi T."/>
            <person name="Bayer T."/>
            <person name="Micklem G."/>
            <person name="Kim H."/>
            <person name="Bhak J."/>
            <person name="Lajeunesse T.C."/>
            <person name="Voolstra C.R."/>
        </authorList>
    </citation>
    <scope>NUCLEOTIDE SEQUENCE [LARGE SCALE GENOMIC DNA]</scope>
    <source>
        <strain evidence="4 5">CCMP2467</strain>
    </source>
</reference>
<comment type="caution">
    <text evidence="4">The sequence shown here is derived from an EMBL/GenBank/DDBJ whole genome shotgun (WGS) entry which is preliminary data.</text>
</comment>
<proteinExistence type="predicted"/>
<accession>A0A1Q9D4H3</accession>
<feature type="compositionally biased region" description="Polar residues" evidence="2">
    <location>
        <begin position="748"/>
        <end position="757"/>
    </location>
</feature>
<sequence length="933" mass="101357">MLPSMKPHARVLILAACCAASWTFKLTESPIQLTDSKNETAKRMIEEVVSENMQRDMHDINGLPNPEGDNESESKAGFGELAKNLEFLLLKVAQLETVAEMHEAAIQEQAKVIQAQQQEINTLKGESQKDGAVLLEMEHKDAQTRLNEAQALAKRVMLKQTRQRQTRNFHEGLPADERDVEESGVNLAAESASSSEQESASWPWKHRRRRWNPVHIAKSVAETMADGYAAAKDKAKWVRENTINTVEKAVKVLTQGFSDFGASCPHSTLPRITSFTSHGLYIDFGKLSCKISLIGQSTPLFGFNFGSKSIALPSALKTAATIGGELTSCTTTGRSAMRCLSDKTTDVMSWDSVNTIGDWIINPSHGVPSLATVAKLGVELGSCMQQGFQLFRCISDKATGMMSWGSVKTIGGWILNPTHGMPSLATVAKLGGELASCTQTGPGIMSCLADKTTDVMSWGSVGKIGKWVIDPKDGVPPLSHLNRLGDILADVLEGFGKVAASVAGQVLSGGSSLIQEAVLSRFPAAGAAPVVHHSGSSLVITTHAQEHRPKMSALQMEEADGASPQIEGIGFKLHQEGGHYQSRLVTQFDGDERDTSSCLAFAPKSKHGANGQATEADWQVQNENDFVALDSWAVPCGSTWMKKNWDKWQGYSFYTAEAAIEKCVTVSFSISIQPVAAFVGGVQFELMPKPLASVDTTMCWPTGRPDGQDLSLLRLKIKSSGVPLLTRSIRLTKRYGEPSDFTEDHVHQSTSTWSQPSIPRKSLSRTKTQLLQEKAAQAQNQSNAQARQELLHWMEEEEDLYLASANYSQDLGVNLTSELRGTAAARRLSLTAAQSQGVFQLFNFEHPGDLMSFKLTALLNGNSLEMGAQMGFGPSKSAEKRFKLVDIAKQFAVVLHALPFVSQASRDKALEALKSFASKDLPTAGLDLRLHGL</sequence>
<keyword evidence="1" id="KW-0175">Coiled coil</keyword>
<protein>
    <submittedName>
        <fullName evidence="4">Uncharacterized protein</fullName>
    </submittedName>
</protein>
<dbReference type="AlphaFoldDB" id="A0A1Q9D4H3"/>
<feature type="chain" id="PRO_5012593231" evidence="3">
    <location>
        <begin position="24"/>
        <end position="933"/>
    </location>
</feature>
<feature type="compositionally biased region" description="Basic and acidic residues" evidence="2">
    <location>
        <begin position="168"/>
        <end position="177"/>
    </location>
</feature>
<evidence type="ECO:0000313" key="5">
    <source>
        <dbReference type="Proteomes" id="UP000186817"/>
    </source>
</evidence>
<keyword evidence="5" id="KW-1185">Reference proteome</keyword>
<keyword evidence="3" id="KW-0732">Signal</keyword>